<comment type="similarity">
    <text evidence="2">Belongs to the RNase H family.</text>
</comment>
<feature type="domain" description="RNase H type-1" evidence="8">
    <location>
        <begin position="21"/>
        <end position="146"/>
    </location>
</feature>
<name>A0AAW1D7E0_9HEMI</name>
<dbReference type="GO" id="GO:0003676">
    <property type="term" value="F:nucleic acid binding"/>
    <property type="evidence" value="ECO:0007669"/>
    <property type="project" value="InterPro"/>
</dbReference>
<evidence type="ECO:0000256" key="1">
    <source>
        <dbReference type="ARBA" id="ARBA00000077"/>
    </source>
</evidence>
<comment type="caution">
    <text evidence="9">The sequence shown here is derived from an EMBL/GenBank/DDBJ whole genome shotgun (WGS) entry which is preliminary data.</text>
</comment>
<proteinExistence type="inferred from homology"/>
<dbReference type="CDD" id="cd09276">
    <property type="entry name" value="Rnase_HI_RT_non_LTR"/>
    <property type="match status" value="1"/>
</dbReference>
<dbReference type="InterPro" id="IPR002156">
    <property type="entry name" value="RNaseH_domain"/>
</dbReference>
<evidence type="ECO:0000256" key="4">
    <source>
        <dbReference type="ARBA" id="ARBA00022722"/>
    </source>
</evidence>
<dbReference type="PANTHER" id="PTHR10642:SF26">
    <property type="entry name" value="RIBONUCLEASE H1"/>
    <property type="match status" value="1"/>
</dbReference>
<comment type="catalytic activity">
    <reaction evidence="1">
        <text>Endonucleolytic cleavage to 5'-phosphomonoester.</text>
        <dbReference type="EC" id="3.1.26.4"/>
    </reaction>
</comment>
<evidence type="ECO:0000256" key="5">
    <source>
        <dbReference type="ARBA" id="ARBA00022723"/>
    </source>
</evidence>
<dbReference type="GO" id="GO:0046872">
    <property type="term" value="F:metal ion binding"/>
    <property type="evidence" value="ECO:0007669"/>
    <property type="project" value="UniProtKB-KW"/>
</dbReference>
<gene>
    <name evidence="9" type="ORF">O3M35_009913</name>
</gene>
<dbReference type="GO" id="GO:0004523">
    <property type="term" value="F:RNA-DNA hybrid ribonuclease activity"/>
    <property type="evidence" value="ECO:0007669"/>
    <property type="project" value="UniProtKB-EC"/>
</dbReference>
<dbReference type="GO" id="GO:0043137">
    <property type="term" value="P:DNA replication, removal of RNA primer"/>
    <property type="evidence" value="ECO:0007669"/>
    <property type="project" value="TreeGrafter"/>
</dbReference>
<dbReference type="Gene3D" id="3.30.420.10">
    <property type="entry name" value="Ribonuclease H-like superfamily/Ribonuclease H"/>
    <property type="match status" value="1"/>
</dbReference>
<dbReference type="EMBL" id="JAPXFL010000006">
    <property type="protein sequence ID" value="KAK9505958.1"/>
    <property type="molecule type" value="Genomic_DNA"/>
</dbReference>
<protein>
    <recommendedName>
        <fullName evidence="3">ribonuclease H</fullName>
        <ecNumber evidence="3">3.1.26.4</ecNumber>
    </recommendedName>
</protein>
<accession>A0AAW1D7E0</accession>
<dbReference type="PROSITE" id="PS50879">
    <property type="entry name" value="RNASE_H_1"/>
    <property type="match status" value="1"/>
</dbReference>
<reference evidence="9 10" key="1">
    <citation type="submission" date="2022-12" db="EMBL/GenBank/DDBJ databases">
        <title>Chromosome-level genome assembly of true bugs.</title>
        <authorList>
            <person name="Ma L."/>
            <person name="Li H."/>
        </authorList>
    </citation>
    <scope>NUCLEOTIDE SEQUENCE [LARGE SCALE GENOMIC DNA]</scope>
    <source>
        <strain evidence="9">Lab_2022b</strain>
    </source>
</reference>
<evidence type="ECO:0000256" key="2">
    <source>
        <dbReference type="ARBA" id="ARBA00005300"/>
    </source>
</evidence>
<dbReference type="AlphaFoldDB" id="A0AAW1D7E0"/>
<dbReference type="InterPro" id="IPR036397">
    <property type="entry name" value="RNaseH_sf"/>
</dbReference>
<dbReference type="Proteomes" id="UP001461498">
    <property type="component" value="Unassembled WGS sequence"/>
</dbReference>
<keyword evidence="10" id="KW-1185">Reference proteome</keyword>
<evidence type="ECO:0000259" key="8">
    <source>
        <dbReference type="PROSITE" id="PS50879"/>
    </source>
</evidence>
<evidence type="ECO:0000313" key="9">
    <source>
        <dbReference type="EMBL" id="KAK9505958.1"/>
    </source>
</evidence>
<dbReference type="SUPFAM" id="SSF53098">
    <property type="entry name" value="Ribonuclease H-like"/>
    <property type="match status" value="1"/>
</dbReference>
<evidence type="ECO:0000256" key="3">
    <source>
        <dbReference type="ARBA" id="ARBA00012180"/>
    </source>
</evidence>
<organism evidence="9 10">
    <name type="scientific">Rhynocoris fuscipes</name>
    <dbReference type="NCBI Taxonomy" id="488301"/>
    <lineage>
        <taxon>Eukaryota</taxon>
        <taxon>Metazoa</taxon>
        <taxon>Ecdysozoa</taxon>
        <taxon>Arthropoda</taxon>
        <taxon>Hexapoda</taxon>
        <taxon>Insecta</taxon>
        <taxon>Pterygota</taxon>
        <taxon>Neoptera</taxon>
        <taxon>Paraneoptera</taxon>
        <taxon>Hemiptera</taxon>
        <taxon>Heteroptera</taxon>
        <taxon>Panheteroptera</taxon>
        <taxon>Cimicomorpha</taxon>
        <taxon>Reduviidae</taxon>
        <taxon>Harpactorinae</taxon>
        <taxon>Harpactorini</taxon>
        <taxon>Rhynocoris</taxon>
    </lineage>
</organism>
<dbReference type="PANTHER" id="PTHR10642">
    <property type="entry name" value="RIBONUCLEASE H1"/>
    <property type="match status" value="1"/>
</dbReference>
<dbReference type="InterPro" id="IPR050092">
    <property type="entry name" value="RNase_H"/>
</dbReference>
<keyword evidence="4" id="KW-0540">Nuclease</keyword>
<evidence type="ECO:0000256" key="6">
    <source>
        <dbReference type="ARBA" id="ARBA00022759"/>
    </source>
</evidence>
<dbReference type="EC" id="3.1.26.4" evidence="3"/>
<sequence>MLNLLLNIIFKINKLFIKEKYESYKFVYTDGSKTELGTGYAIYSDGYEEKHKLLQRTSIFTAELLAISRAVEVSLEWEEKNIVLGSDSLSALRVVENKFTENPIAKIITENINERLDKNIMIMWIPGHTGIKGNEAVDRLAREAAHCEDLPIDVISTKEDIIAEVRSSACKAWQREWTALQDNKMREIRPTVAPWRSSVHGSRREEVVLTRLRIGHTRLTHGYLMARALQPLSLTCSVSLTIKHIFTSCSQYQPSLRLCSLPSDLSLLLSDSSPRIPNLISFLQSQNLYPKI</sequence>
<evidence type="ECO:0000256" key="7">
    <source>
        <dbReference type="ARBA" id="ARBA00022801"/>
    </source>
</evidence>
<keyword evidence="6" id="KW-0255">Endonuclease</keyword>
<evidence type="ECO:0000313" key="10">
    <source>
        <dbReference type="Proteomes" id="UP001461498"/>
    </source>
</evidence>
<dbReference type="Pfam" id="PF00075">
    <property type="entry name" value="RNase_H"/>
    <property type="match status" value="1"/>
</dbReference>
<keyword evidence="5" id="KW-0479">Metal-binding</keyword>
<dbReference type="InterPro" id="IPR012337">
    <property type="entry name" value="RNaseH-like_sf"/>
</dbReference>
<keyword evidence="7" id="KW-0378">Hydrolase</keyword>